<dbReference type="EMBL" id="JAHJDP010000065">
    <property type="protein sequence ID" value="MBU2691473.1"/>
    <property type="molecule type" value="Genomic_DNA"/>
</dbReference>
<dbReference type="GO" id="GO:0006310">
    <property type="term" value="P:DNA recombination"/>
    <property type="evidence" value="ECO:0007669"/>
    <property type="project" value="UniProtKB-KW"/>
</dbReference>
<feature type="domain" description="Core-binding (CB)" evidence="7">
    <location>
        <begin position="44"/>
        <end position="127"/>
    </location>
</feature>
<sequence length="276" mass="31363">MATDRQIRQAADAVSLYCGQYKKLDGGNPESRLETTHEPQSRSLDPPAALAELRRLLELRHYAPSTLSAYLGWSQRYLNFLGRNRKGPPTTADAQAFLSYLATRRKVAAATQNQAFNALLFLHRYVYCADFGDMKDTVRARRRRKLPVVLTIEEVRALFAQLRGLARIMLAVIYGGGLRLNELVQLRVKDLDFDAGTITIRAGKGDTDRVTLLPKRLHPGLQKHLERVKAKHHRDLNAGAWEAPLPNSFKRKYPNAGLERYWQFVFPSSTKALRRP</sequence>
<organism evidence="8 9">
    <name type="scientific">Eiseniibacteriota bacterium</name>
    <dbReference type="NCBI Taxonomy" id="2212470"/>
    <lineage>
        <taxon>Bacteria</taxon>
        <taxon>Candidatus Eiseniibacteriota</taxon>
    </lineage>
</organism>
<evidence type="ECO:0000256" key="5">
    <source>
        <dbReference type="PROSITE-ProRule" id="PRU01248"/>
    </source>
</evidence>
<evidence type="ECO:0000256" key="3">
    <source>
        <dbReference type="ARBA" id="ARBA00023125"/>
    </source>
</evidence>
<gene>
    <name evidence="8" type="ORF">KJ970_11150</name>
</gene>
<dbReference type="PROSITE" id="PS51900">
    <property type="entry name" value="CB"/>
    <property type="match status" value="1"/>
</dbReference>
<dbReference type="InterPro" id="IPR004107">
    <property type="entry name" value="Integrase_SAM-like_N"/>
</dbReference>
<comment type="similarity">
    <text evidence="1">Belongs to the 'phage' integrase family.</text>
</comment>
<proteinExistence type="inferred from homology"/>
<name>A0A948RUY2_UNCEI</name>
<feature type="domain" description="Tyr recombinase" evidence="6">
    <location>
        <begin position="145"/>
        <end position="276"/>
    </location>
</feature>
<reference evidence="8" key="1">
    <citation type="submission" date="2021-05" db="EMBL/GenBank/DDBJ databases">
        <title>Energy efficiency and biological interactions define the core microbiome of deep oligotrophic groundwater.</title>
        <authorList>
            <person name="Mehrshad M."/>
            <person name="Lopez-Fernandez M."/>
            <person name="Bell E."/>
            <person name="Bernier-Latmani R."/>
            <person name="Bertilsson S."/>
            <person name="Dopson M."/>
        </authorList>
    </citation>
    <scope>NUCLEOTIDE SEQUENCE</scope>
    <source>
        <strain evidence="8">Modern_marine.mb.64</strain>
    </source>
</reference>
<accession>A0A948RUY2</accession>
<evidence type="ECO:0000313" key="8">
    <source>
        <dbReference type="EMBL" id="MBU2691473.1"/>
    </source>
</evidence>
<dbReference type="InterPro" id="IPR002104">
    <property type="entry name" value="Integrase_catalytic"/>
</dbReference>
<evidence type="ECO:0000259" key="6">
    <source>
        <dbReference type="PROSITE" id="PS51898"/>
    </source>
</evidence>
<keyword evidence="4" id="KW-0233">DNA recombination</keyword>
<dbReference type="PANTHER" id="PTHR30349:SF64">
    <property type="entry name" value="PROPHAGE INTEGRASE INTD-RELATED"/>
    <property type="match status" value="1"/>
</dbReference>
<dbReference type="Pfam" id="PF00589">
    <property type="entry name" value="Phage_integrase"/>
    <property type="match status" value="1"/>
</dbReference>
<evidence type="ECO:0000256" key="2">
    <source>
        <dbReference type="ARBA" id="ARBA00022908"/>
    </source>
</evidence>
<evidence type="ECO:0000256" key="1">
    <source>
        <dbReference type="ARBA" id="ARBA00008857"/>
    </source>
</evidence>
<dbReference type="PANTHER" id="PTHR30349">
    <property type="entry name" value="PHAGE INTEGRASE-RELATED"/>
    <property type="match status" value="1"/>
</dbReference>
<dbReference type="InterPro" id="IPR010998">
    <property type="entry name" value="Integrase_recombinase_N"/>
</dbReference>
<evidence type="ECO:0000313" key="9">
    <source>
        <dbReference type="Proteomes" id="UP000777784"/>
    </source>
</evidence>
<comment type="caution">
    <text evidence="8">The sequence shown here is derived from an EMBL/GenBank/DDBJ whole genome shotgun (WGS) entry which is preliminary data.</text>
</comment>
<evidence type="ECO:0000256" key="4">
    <source>
        <dbReference type="ARBA" id="ARBA00023172"/>
    </source>
</evidence>
<dbReference type="GO" id="GO:0015074">
    <property type="term" value="P:DNA integration"/>
    <property type="evidence" value="ECO:0007669"/>
    <property type="project" value="UniProtKB-KW"/>
</dbReference>
<dbReference type="SUPFAM" id="SSF56349">
    <property type="entry name" value="DNA breaking-rejoining enzymes"/>
    <property type="match status" value="1"/>
</dbReference>
<dbReference type="Gene3D" id="1.10.443.10">
    <property type="entry name" value="Intergrase catalytic core"/>
    <property type="match status" value="1"/>
</dbReference>
<dbReference type="InterPro" id="IPR011010">
    <property type="entry name" value="DNA_brk_join_enz"/>
</dbReference>
<dbReference type="GO" id="GO:0003677">
    <property type="term" value="F:DNA binding"/>
    <property type="evidence" value="ECO:0007669"/>
    <property type="project" value="UniProtKB-UniRule"/>
</dbReference>
<evidence type="ECO:0000259" key="7">
    <source>
        <dbReference type="PROSITE" id="PS51900"/>
    </source>
</evidence>
<dbReference type="AlphaFoldDB" id="A0A948RUY2"/>
<keyword evidence="2" id="KW-0229">DNA integration</keyword>
<dbReference type="InterPro" id="IPR044068">
    <property type="entry name" value="CB"/>
</dbReference>
<dbReference type="Pfam" id="PF13495">
    <property type="entry name" value="Phage_int_SAM_4"/>
    <property type="match status" value="1"/>
</dbReference>
<dbReference type="Gene3D" id="1.10.150.130">
    <property type="match status" value="1"/>
</dbReference>
<keyword evidence="3 5" id="KW-0238">DNA-binding</keyword>
<dbReference type="PROSITE" id="PS51898">
    <property type="entry name" value="TYR_RECOMBINASE"/>
    <property type="match status" value="1"/>
</dbReference>
<dbReference type="InterPro" id="IPR013762">
    <property type="entry name" value="Integrase-like_cat_sf"/>
</dbReference>
<dbReference type="Proteomes" id="UP000777784">
    <property type="component" value="Unassembled WGS sequence"/>
</dbReference>
<protein>
    <submittedName>
        <fullName evidence="8">Phage integrase N-terminal SAM-like domain-containing protein</fullName>
    </submittedName>
</protein>
<dbReference type="InterPro" id="IPR050090">
    <property type="entry name" value="Tyrosine_recombinase_XerCD"/>
</dbReference>